<accession>A0ABS5TR39</accession>
<keyword evidence="3" id="KW-1185">Reference proteome</keyword>
<sequence length="106" mass="11953">MDHNQLSARTDTWVLACLATNPAGMTLREIRVRLWDELPADVRSSWEVLVIGDQVSRSLHQLAREGVVRHDRYAMRWQAVAPEQHLPAPPTRVVPGGEQSEFSLDG</sequence>
<evidence type="ECO:0000313" key="3">
    <source>
        <dbReference type="Proteomes" id="UP001197247"/>
    </source>
</evidence>
<dbReference type="EMBL" id="JAHBAY010000016">
    <property type="protein sequence ID" value="MBT0773186.1"/>
    <property type="molecule type" value="Genomic_DNA"/>
</dbReference>
<reference evidence="2 3" key="1">
    <citation type="submission" date="2021-05" db="EMBL/GenBank/DDBJ databases">
        <title>Kineosporia and Streptomyces sp. nov. two new marine actinobacteria isolated from Coral.</title>
        <authorList>
            <person name="Buangrab K."/>
            <person name="Sutthacheep M."/>
            <person name="Yeemin T."/>
            <person name="Harunari E."/>
            <person name="Igarashi Y."/>
            <person name="Kanchanasin P."/>
            <person name="Tanasupawat S."/>
            <person name="Phongsopitanun W."/>
        </authorList>
    </citation>
    <scope>NUCLEOTIDE SEQUENCE [LARGE SCALE GENOMIC DNA]</scope>
    <source>
        <strain evidence="2 3">J2-2</strain>
    </source>
</reference>
<evidence type="ECO:0000256" key="1">
    <source>
        <dbReference type="SAM" id="MobiDB-lite"/>
    </source>
</evidence>
<proteinExistence type="predicted"/>
<comment type="caution">
    <text evidence="2">The sequence shown here is derived from an EMBL/GenBank/DDBJ whole genome shotgun (WGS) entry which is preliminary data.</text>
</comment>
<feature type="region of interest" description="Disordered" evidence="1">
    <location>
        <begin position="84"/>
        <end position="106"/>
    </location>
</feature>
<protein>
    <submittedName>
        <fullName evidence="2">Uncharacterized protein</fullName>
    </submittedName>
</protein>
<dbReference type="RefSeq" id="WP_214159728.1">
    <property type="nucleotide sequence ID" value="NZ_JAHBAY010000016.1"/>
</dbReference>
<organism evidence="2 3">
    <name type="scientific">Kineosporia corallincola</name>
    <dbReference type="NCBI Taxonomy" id="2835133"/>
    <lineage>
        <taxon>Bacteria</taxon>
        <taxon>Bacillati</taxon>
        <taxon>Actinomycetota</taxon>
        <taxon>Actinomycetes</taxon>
        <taxon>Kineosporiales</taxon>
        <taxon>Kineosporiaceae</taxon>
        <taxon>Kineosporia</taxon>
    </lineage>
</organism>
<name>A0ABS5TR39_9ACTN</name>
<dbReference type="Proteomes" id="UP001197247">
    <property type="component" value="Unassembled WGS sequence"/>
</dbReference>
<evidence type="ECO:0000313" key="2">
    <source>
        <dbReference type="EMBL" id="MBT0773186.1"/>
    </source>
</evidence>
<gene>
    <name evidence="2" type="ORF">KIH74_29855</name>
</gene>